<evidence type="ECO:0000313" key="15">
    <source>
        <dbReference type="Proteomes" id="UP001500523"/>
    </source>
</evidence>
<dbReference type="InterPro" id="IPR010104">
    <property type="entry name" value="TonB_rcpt_bac"/>
</dbReference>
<dbReference type="EMBL" id="BAABBF010000013">
    <property type="protein sequence ID" value="GAA3724004.1"/>
    <property type="molecule type" value="Genomic_DNA"/>
</dbReference>
<organism evidence="14 15">
    <name type="scientific">Sphingomonas cynarae</name>
    <dbReference type="NCBI Taxonomy" id="930197"/>
    <lineage>
        <taxon>Bacteria</taxon>
        <taxon>Pseudomonadati</taxon>
        <taxon>Pseudomonadota</taxon>
        <taxon>Alphaproteobacteria</taxon>
        <taxon>Sphingomonadales</taxon>
        <taxon>Sphingomonadaceae</taxon>
        <taxon>Sphingomonas</taxon>
    </lineage>
</organism>
<comment type="caution">
    <text evidence="14">The sequence shown here is derived from an EMBL/GenBank/DDBJ whole genome shotgun (WGS) entry which is preliminary data.</text>
</comment>
<feature type="domain" description="TonB-dependent receptor-like beta-barrel" evidence="12">
    <location>
        <begin position="468"/>
        <end position="948"/>
    </location>
</feature>
<dbReference type="PANTHER" id="PTHR40980:SF3">
    <property type="entry name" value="TONB-DEPENDENT RECEPTOR-LIKE BETA-BARREL DOMAIN-CONTAINING PROTEIN"/>
    <property type="match status" value="1"/>
</dbReference>
<evidence type="ECO:0000256" key="6">
    <source>
        <dbReference type="ARBA" id="ARBA00023136"/>
    </source>
</evidence>
<dbReference type="InterPro" id="IPR000531">
    <property type="entry name" value="Beta-barrel_TonB"/>
</dbReference>
<evidence type="ECO:0000256" key="5">
    <source>
        <dbReference type="ARBA" id="ARBA00023077"/>
    </source>
</evidence>
<keyword evidence="15" id="KW-1185">Reference proteome</keyword>
<evidence type="ECO:0000256" key="4">
    <source>
        <dbReference type="ARBA" id="ARBA00022692"/>
    </source>
</evidence>
<evidence type="ECO:0000256" key="3">
    <source>
        <dbReference type="ARBA" id="ARBA00022452"/>
    </source>
</evidence>
<accession>A0ABP7EST9</accession>
<keyword evidence="11" id="KW-0732">Signal</keyword>
<reference evidence="15" key="1">
    <citation type="journal article" date="2019" name="Int. J. Syst. Evol. Microbiol.">
        <title>The Global Catalogue of Microorganisms (GCM) 10K type strain sequencing project: providing services to taxonomists for standard genome sequencing and annotation.</title>
        <authorList>
            <consortium name="The Broad Institute Genomics Platform"/>
            <consortium name="The Broad Institute Genome Sequencing Center for Infectious Disease"/>
            <person name="Wu L."/>
            <person name="Ma J."/>
        </authorList>
    </citation>
    <scope>NUCLEOTIDE SEQUENCE [LARGE SCALE GENOMIC DNA]</scope>
    <source>
        <strain evidence="15">JCM 17498</strain>
    </source>
</reference>
<comment type="similarity">
    <text evidence="8 9">Belongs to the TonB-dependent receptor family.</text>
</comment>
<dbReference type="InterPro" id="IPR039426">
    <property type="entry name" value="TonB-dep_rcpt-like"/>
</dbReference>
<feature type="compositionally biased region" description="Low complexity" evidence="10">
    <location>
        <begin position="67"/>
        <end position="91"/>
    </location>
</feature>
<keyword evidence="4 8" id="KW-0812">Transmembrane</keyword>
<keyword evidence="6 8" id="KW-0472">Membrane</keyword>
<dbReference type="PROSITE" id="PS52016">
    <property type="entry name" value="TONB_DEPENDENT_REC_3"/>
    <property type="match status" value="1"/>
</dbReference>
<comment type="subcellular location">
    <subcellularLocation>
        <location evidence="1 8">Cell outer membrane</location>
        <topology evidence="1 8">Multi-pass membrane protein</topology>
    </subcellularLocation>
</comment>
<dbReference type="NCBIfam" id="TIGR01782">
    <property type="entry name" value="TonB-Xanth-Caul"/>
    <property type="match status" value="1"/>
</dbReference>
<evidence type="ECO:0000256" key="2">
    <source>
        <dbReference type="ARBA" id="ARBA00022448"/>
    </source>
</evidence>
<keyword evidence="3 8" id="KW-1134">Transmembrane beta strand</keyword>
<evidence type="ECO:0000259" key="13">
    <source>
        <dbReference type="Pfam" id="PF07715"/>
    </source>
</evidence>
<sequence length="981" mass="105767">MQSTVIALSPRPCPNRQRWLNACASSALLAFGISPVVAFAQTTVQVANGDAGQIQPGQADGSVGGQPPRTGTAGEPAPAAQAPIGAEAATDTTEDDAIVVTGIRASVRSAQQIKRNAEQIVDSIAAEDIGKLPDRNVAEALQRISGVQVERNFGEGSSIAIRGLTQVRTEVNGRDSFTANGGRGLSFEDVPSELLAGIDIYKNPSADLIEGGIGGLVNLRTRKPFDFAGAKFAASFGLNHYDLVDQTEPQASALVSYRWNTPIGQVGILANVSYQRTAFRQDTVSTEPFYTFGAGTDLGPFPGRGNATTTVPSGAGIGQVQGDRQRFGTDIAVQWRPTDRLEFTGEMFRSEYNFVFRDYSFFAFTGTSNIIPSTIDPPQFDSNGEFIRGSFVDVPTASNTSFSTRDSVTTDYSLNGKWNPTDRLNVSADFQYIKGTSSQDRAIVSLSPPNTTVTQDLSGAVPVLTLPTGAGFTNPANYGLGYYLDNIDDSSAREYAGRLDAEYKFDGALKSIKVGGRYTNRRANNASTSYRNFVGFFGGPGTLPDSSFYEVFDTSSFFRGRPGLFGDVLAFPLAILNDYGSTRRKLATQLPDAAAAALIAGQSYLPSDRNTQVERTYAGYATARFGLDDFAVPFDGNVSVRVVRTESRSNGFLSQTPQVRVLNPDGSPAFNGDGSPAFQNGTTSFDAVNADSNYTKFLPSLNLRFRFTERLQLRLAGSKALTRPDFSQLNPNLSITQPNPATPNPVRPIATGGNPFLRPLEADQFDASLEWYFSNTGLLYAAGFYKKIDGFIASTVTPETYTFGNTSVVYDVNRPANGDDGKVKGIEIGGNTFFDFLPGLLSGFGVQANFTYVDSEAPSPTAIDTGGARITVPLEGLSKYSYNLIGLYEKGPVSFRAAYNWRSRYVRTTAGNGTRNLPIYSNAFGQLDASVTYSFNDHVAFTVDGTNLTNTRRDTIFGLDTRPRDSVLNDRRISGILRLNF</sequence>
<feature type="chain" id="PRO_5045948215" evidence="11">
    <location>
        <begin position="41"/>
        <end position="981"/>
    </location>
</feature>
<dbReference type="SUPFAM" id="SSF56935">
    <property type="entry name" value="Porins"/>
    <property type="match status" value="1"/>
</dbReference>
<dbReference type="CDD" id="cd01347">
    <property type="entry name" value="ligand_gated_channel"/>
    <property type="match status" value="1"/>
</dbReference>
<dbReference type="RefSeq" id="WP_344694694.1">
    <property type="nucleotide sequence ID" value="NZ_BAABBF010000013.1"/>
</dbReference>
<keyword evidence="7 8" id="KW-0998">Cell outer membrane</keyword>
<name>A0ABP7EST9_9SPHN</name>
<dbReference type="Gene3D" id="2.170.130.10">
    <property type="entry name" value="TonB-dependent receptor, plug domain"/>
    <property type="match status" value="1"/>
</dbReference>
<feature type="region of interest" description="Disordered" evidence="10">
    <location>
        <begin position="51"/>
        <end position="93"/>
    </location>
</feature>
<keyword evidence="2 8" id="KW-0813">Transport</keyword>
<dbReference type="InterPro" id="IPR012910">
    <property type="entry name" value="Plug_dom"/>
</dbReference>
<dbReference type="Pfam" id="PF07715">
    <property type="entry name" value="Plug"/>
    <property type="match status" value="1"/>
</dbReference>
<evidence type="ECO:0000256" key="10">
    <source>
        <dbReference type="SAM" id="MobiDB-lite"/>
    </source>
</evidence>
<evidence type="ECO:0000313" key="14">
    <source>
        <dbReference type="EMBL" id="GAA3724004.1"/>
    </source>
</evidence>
<dbReference type="InterPro" id="IPR036942">
    <property type="entry name" value="Beta-barrel_TonB_sf"/>
</dbReference>
<evidence type="ECO:0000256" key="11">
    <source>
        <dbReference type="SAM" id="SignalP"/>
    </source>
</evidence>
<dbReference type="PANTHER" id="PTHR40980">
    <property type="entry name" value="PLUG DOMAIN-CONTAINING PROTEIN"/>
    <property type="match status" value="1"/>
</dbReference>
<evidence type="ECO:0000256" key="7">
    <source>
        <dbReference type="ARBA" id="ARBA00023237"/>
    </source>
</evidence>
<feature type="domain" description="TonB-dependent receptor plug" evidence="13">
    <location>
        <begin position="114"/>
        <end position="215"/>
    </location>
</feature>
<evidence type="ECO:0000256" key="8">
    <source>
        <dbReference type="PROSITE-ProRule" id="PRU01360"/>
    </source>
</evidence>
<dbReference type="Proteomes" id="UP001500523">
    <property type="component" value="Unassembled WGS sequence"/>
</dbReference>
<keyword evidence="14" id="KW-0675">Receptor</keyword>
<dbReference type="InterPro" id="IPR037066">
    <property type="entry name" value="Plug_dom_sf"/>
</dbReference>
<proteinExistence type="inferred from homology"/>
<feature type="signal peptide" evidence="11">
    <location>
        <begin position="1"/>
        <end position="40"/>
    </location>
</feature>
<evidence type="ECO:0000256" key="9">
    <source>
        <dbReference type="RuleBase" id="RU003357"/>
    </source>
</evidence>
<protein>
    <submittedName>
        <fullName evidence="14">TonB-dependent receptor</fullName>
    </submittedName>
</protein>
<keyword evidence="5 9" id="KW-0798">TonB box</keyword>
<gene>
    <name evidence="14" type="ORF">GCM10022268_35170</name>
</gene>
<dbReference type="Gene3D" id="2.40.170.20">
    <property type="entry name" value="TonB-dependent receptor, beta-barrel domain"/>
    <property type="match status" value="1"/>
</dbReference>
<dbReference type="Pfam" id="PF00593">
    <property type="entry name" value="TonB_dep_Rec_b-barrel"/>
    <property type="match status" value="1"/>
</dbReference>
<evidence type="ECO:0000259" key="12">
    <source>
        <dbReference type="Pfam" id="PF00593"/>
    </source>
</evidence>
<evidence type="ECO:0000256" key="1">
    <source>
        <dbReference type="ARBA" id="ARBA00004571"/>
    </source>
</evidence>